<accession>A0A809SEH4</accession>
<protein>
    <submittedName>
        <fullName evidence="1">Uncharacterized protein</fullName>
    </submittedName>
</protein>
<evidence type="ECO:0000313" key="2">
    <source>
        <dbReference type="Proteomes" id="UP000463939"/>
    </source>
</evidence>
<evidence type="ECO:0000313" key="1">
    <source>
        <dbReference type="EMBL" id="BBP01427.1"/>
    </source>
</evidence>
<organism evidence="1 2">
    <name type="scientific">Sulfuriferula nivalis</name>
    <dbReference type="NCBI Taxonomy" id="2675298"/>
    <lineage>
        <taxon>Bacteria</taxon>
        <taxon>Pseudomonadati</taxon>
        <taxon>Pseudomonadota</taxon>
        <taxon>Betaproteobacteria</taxon>
        <taxon>Nitrosomonadales</taxon>
        <taxon>Sulfuricellaceae</taxon>
        <taxon>Sulfuriferula</taxon>
    </lineage>
</organism>
<dbReference type="InterPro" id="IPR036866">
    <property type="entry name" value="RibonucZ/Hydroxyglut_hydro"/>
</dbReference>
<dbReference type="KEGG" id="sniv:SFSGTM_21350"/>
<dbReference type="SUPFAM" id="SSF56281">
    <property type="entry name" value="Metallo-hydrolase/oxidoreductase"/>
    <property type="match status" value="1"/>
</dbReference>
<dbReference type="RefSeq" id="WP_162085208.1">
    <property type="nucleotide sequence ID" value="NZ_AP021881.1"/>
</dbReference>
<proteinExistence type="predicted"/>
<dbReference type="Proteomes" id="UP000463939">
    <property type="component" value="Chromosome"/>
</dbReference>
<name>A0A809SEH4_9PROT</name>
<dbReference type="AlphaFoldDB" id="A0A809SEH4"/>
<sequence length="204" mass="22790">MMKLIFESFDRAVYYVENTSPAVFYLADKEGGGILINTPSFSDALLAEVNVIMPLKFIFYPSYFGAQDVDVWRSASGAQSMAYGHEAKRIKGAIDLVLDRENRFSRTIDFLPMSGRTESSCALRCKNKPGMVFFGPILSMGESGWPTLAAQDNDYSFENRMFGTLGLQDVKFEYAFTDDFDPQASQYGPGADVAIQRELAHVFD</sequence>
<reference evidence="2" key="1">
    <citation type="submission" date="2019-11" db="EMBL/GenBank/DDBJ databases">
        <title>Isolation and characterization of a novel species in the genus Sulfuriferula.</title>
        <authorList>
            <person name="Mochizuki J."/>
            <person name="Kojima H."/>
            <person name="Fukui M."/>
        </authorList>
    </citation>
    <scope>NUCLEOTIDE SEQUENCE [LARGE SCALE GENOMIC DNA]</scope>
    <source>
        <strain evidence="2">SGTM</strain>
    </source>
</reference>
<keyword evidence="2" id="KW-1185">Reference proteome</keyword>
<gene>
    <name evidence="1" type="ORF">SFSGTM_21350</name>
</gene>
<dbReference type="EMBL" id="AP021881">
    <property type="protein sequence ID" value="BBP01427.1"/>
    <property type="molecule type" value="Genomic_DNA"/>
</dbReference>